<keyword evidence="1" id="KW-0533">Nickel</keyword>
<organism evidence="2 3">
    <name type="scientific">Flexivirga oryzae</name>
    <dbReference type="NCBI Taxonomy" id="1794944"/>
    <lineage>
        <taxon>Bacteria</taxon>
        <taxon>Bacillati</taxon>
        <taxon>Actinomycetota</taxon>
        <taxon>Actinomycetes</taxon>
        <taxon>Micrococcales</taxon>
        <taxon>Dermacoccaceae</taxon>
        <taxon>Flexivirga</taxon>
    </lineage>
</organism>
<dbReference type="NCBIfam" id="TIGR00299">
    <property type="entry name" value="nickel pincer cofactor biosynthesis protein LarC"/>
    <property type="match status" value="1"/>
</dbReference>
<dbReference type="PANTHER" id="PTHR36566">
    <property type="entry name" value="NICKEL INSERTION PROTEIN-RELATED"/>
    <property type="match status" value="1"/>
</dbReference>
<dbReference type="InterPro" id="IPR002822">
    <property type="entry name" value="Ni_insertion"/>
</dbReference>
<dbReference type="RefSeq" id="WP_183323048.1">
    <property type="nucleotide sequence ID" value="NZ_JACHVQ010000006.1"/>
</dbReference>
<sequence length="408" mass="43338">MTSTARTLWVDATAGVAGDMMLGALVDLHDDPDRALSTAGAAVEAVLPNTVELRTATVTRAGMRALKVDVVPLVEDHPHRSWATIRELLVAAELGDATTELALAAFAELATAEGRAHGISPDDVHFHEVGSWDSIADIVGSCRLYAELGRPSVTVGPWELGSGTMRIAHGTVGVPGPAVLELTRGYDVTTDLPHERTTPTGAALLRAWGARSGRLAGRIERTGVGAGTRDDAERANTVRLVLTTAMRAEAGSETLVELAANVDDLDPRLWPGTLQALLDAGALDAWLVPILMKKGRPAHTVHVLARPQLIDELVRTLHSTTTTLGVRRTTVLRDALERRVETVTVSGQTARVKLGIQDGRIATAQPEFDDVAALSRDVGSSERDALEQVRVAAVHAGLTPGTPWPRRP</sequence>
<evidence type="ECO:0008006" key="4">
    <source>
        <dbReference type="Google" id="ProtNLM"/>
    </source>
</evidence>
<evidence type="ECO:0000256" key="1">
    <source>
        <dbReference type="ARBA" id="ARBA00022596"/>
    </source>
</evidence>
<dbReference type="AlphaFoldDB" id="A0A839NFB1"/>
<gene>
    <name evidence="2" type="ORF">FHU39_004660</name>
</gene>
<accession>A0A839NFB1</accession>
<evidence type="ECO:0000313" key="2">
    <source>
        <dbReference type="EMBL" id="MBB2894614.1"/>
    </source>
</evidence>
<dbReference type="Pfam" id="PF01969">
    <property type="entry name" value="Ni_insertion"/>
    <property type="match status" value="1"/>
</dbReference>
<reference evidence="2 3" key="1">
    <citation type="submission" date="2020-08" db="EMBL/GenBank/DDBJ databases">
        <title>Sequencing the genomes of 1000 actinobacteria strains.</title>
        <authorList>
            <person name="Klenk H.-P."/>
        </authorList>
    </citation>
    <scope>NUCLEOTIDE SEQUENCE [LARGE SCALE GENOMIC DNA]</scope>
    <source>
        <strain evidence="2 3">DSM 105369</strain>
    </source>
</reference>
<keyword evidence="3" id="KW-1185">Reference proteome</keyword>
<dbReference type="Proteomes" id="UP000559182">
    <property type="component" value="Unassembled WGS sequence"/>
</dbReference>
<proteinExistence type="predicted"/>
<dbReference type="PANTHER" id="PTHR36566:SF1">
    <property type="entry name" value="PYRIDINIUM-3,5-BISTHIOCARBOXYLIC ACID MONONUCLEOTIDE NICKEL INSERTION PROTEIN"/>
    <property type="match status" value="1"/>
</dbReference>
<name>A0A839NFB1_9MICO</name>
<evidence type="ECO:0000313" key="3">
    <source>
        <dbReference type="Proteomes" id="UP000559182"/>
    </source>
</evidence>
<dbReference type="Gene3D" id="3.30.70.1380">
    <property type="entry name" value="Transcriptional regulatory protein pf0864 domain like"/>
    <property type="match status" value="1"/>
</dbReference>
<protein>
    <recommendedName>
        <fullName evidence="4">Nickel-pincer cofactor biosynthesis protein LarC</fullName>
    </recommendedName>
</protein>
<comment type="caution">
    <text evidence="2">The sequence shown here is derived from an EMBL/GenBank/DDBJ whole genome shotgun (WGS) entry which is preliminary data.</text>
</comment>
<dbReference type="EMBL" id="JACHVQ010000006">
    <property type="protein sequence ID" value="MBB2894614.1"/>
    <property type="molecule type" value="Genomic_DNA"/>
</dbReference>